<dbReference type="InterPro" id="IPR006311">
    <property type="entry name" value="TAT_signal"/>
</dbReference>
<dbReference type="Proteomes" id="UP000326169">
    <property type="component" value="Unassembled WGS sequence"/>
</dbReference>
<accession>A0A5M3TBD1</accession>
<proteinExistence type="predicted"/>
<evidence type="ECO:0000313" key="3">
    <source>
        <dbReference type="Proteomes" id="UP000326169"/>
    </source>
</evidence>
<feature type="domain" description="Peptidase C14 caspase" evidence="1">
    <location>
        <begin position="44"/>
        <end position="308"/>
    </location>
</feature>
<evidence type="ECO:0000313" key="2">
    <source>
        <dbReference type="EMBL" id="GCE95675.1"/>
    </source>
</evidence>
<dbReference type="InterPro" id="IPR011600">
    <property type="entry name" value="Pept_C14_caspase"/>
</dbReference>
<dbReference type="RefSeq" id="WP_014275121.1">
    <property type="nucleotide sequence ID" value="NZ_BIMW01000145.1"/>
</dbReference>
<sequence>MNNSTRRHFLQFLGAALATLGIDPVLFHRQTQRHRQVLAQSTSRKLALLVGINSYSQHPLIGCINDIYLQRELLIHRFGFHPQDIYILEDKQATRDAILTAFEEYLIKQAKPGDVVVYHYSGHGSRIFDPQPIFREVGSTQQLNGTFVPVDSDLPPGYPNTPGSVKDIMGHTLFLLMSALQTENVTVVLDSCFAGGATREARVRSRDGGQNVLVSDSERSYQQKWLSRLNMSQEEFVNGYRTGVAKGVVLSATAPHQLAREVNVNGFDCGLFSYLLTHYMWNSDSNIQQIFTKIIPEIPKNFYQQPRYEVKVGSGYQLQTPYFINNPNPPAEAVVTQVSGSNAQLWLGGIDLRNVSSGTILTGVNSTGKVRIIDRNGIVAQAEIQEPVTVGTLLHQGS</sequence>
<protein>
    <recommendedName>
        <fullName evidence="1">Peptidase C14 caspase domain-containing protein</fullName>
    </recommendedName>
</protein>
<keyword evidence="3" id="KW-1185">Reference proteome</keyword>
<dbReference type="EMBL" id="BIMW01000145">
    <property type="protein sequence ID" value="GCE95675.1"/>
    <property type="molecule type" value="Genomic_DNA"/>
</dbReference>
<dbReference type="PROSITE" id="PS51318">
    <property type="entry name" value="TAT"/>
    <property type="match status" value="1"/>
</dbReference>
<dbReference type="Pfam" id="PF00656">
    <property type="entry name" value="Peptidase_C14"/>
    <property type="match status" value="1"/>
</dbReference>
<dbReference type="GeneID" id="301684518"/>
<dbReference type="InterPro" id="IPR050452">
    <property type="entry name" value="Metacaspase"/>
</dbReference>
<gene>
    <name evidence="2" type="ORF">NIES46_37410</name>
</gene>
<reference evidence="2 3" key="1">
    <citation type="journal article" date="2019" name="J Genomics">
        <title>The Draft Genome of a Hydrogen-producing Cyanobacterium, Arthrospira platensis NIES-46.</title>
        <authorList>
            <person name="Suzuki S."/>
            <person name="Yamaguchi H."/>
            <person name="Kawachi M."/>
        </authorList>
    </citation>
    <scope>NUCLEOTIDE SEQUENCE [LARGE SCALE GENOMIC DNA]</scope>
    <source>
        <strain evidence="2 3">NIES-46</strain>
    </source>
</reference>
<evidence type="ECO:0000259" key="1">
    <source>
        <dbReference type="Pfam" id="PF00656"/>
    </source>
</evidence>
<dbReference type="PANTHER" id="PTHR48104:SF30">
    <property type="entry name" value="METACASPASE-1"/>
    <property type="match status" value="1"/>
</dbReference>
<dbReference type="Gene3D" id="3.40.50.1460">
    <property type="match status" value="1"/>
</dbReference>
<comment type="caution">
    <text evidence="2">The sequence shown here is derived from an EMBL/GenBank/DDBJ whole genome shotgun (WGS) entry which is preliminary data.</text>
</comment>
<dbReference type="SUPFAM" id="SSF52129">
    <property type="entry name" value="Caspase-like"/>
    <property type="match status" value="1"/>
</dbReference>
<dbReference type="PANTHER" id="PTHR48104">
    <property type="entry name" value="METACASPASE-4"/>
    <property type="match status" value="1"/>
</dbReference>
<dbReference type="InterPro" id="IPR029030">
    <property type="entry name" value="Caspase-like_dom_sf"/>
</dbReference>
<organism evidence="2 3">
    <name type="scientific">Limnospira platensis NIES-46</name>
    <dbReference type="NCBI Taxonomy" id="1236695"/>
    <lineage>
        <taxon>Bacteria</taxon>
        <taxon>Bacillati</taxon>
        <taxon>Cyanobacteriota</taxon>
        <taxon>Cyanophyceae</taxon>
        <taxon>Oscillatoriophycideae</taxon>
        <taxon>Oscillatoriales</taxon>
        <taxon>Sirenicapillariaceae</taxon>
        <taxon>Limnospira</taxon>
    </lineage>
</organism>
<name>A0A5M3TBD1_LIMPL</name>